<feature type="domain" description="Nodulin-like" evidence="7">
    <location>
        <begin position="26"/>
        <end position="269"/>
    </location>
</feature>
<feature type="transmembrane region" description="Helical" evidence="6">
    <location>
        <begin position="69"/>
        <end position="88"/>
    </location>
</feature>
<name>A0A1S3XCI6_TOBAC</name>
<keyword evidence="8" id="KW-1185">Reference proteome</keyword>
<dbReference type="SUPFAM" id="SSF103473">
    <property type="entry name" value="MFS general substrate transporter"/>
    <property type="match status" value="1"/>
</dbReference>
<organism evidence="8 9">
    <name type="scientific">Nicotiana tabacum</name>
    <name type="common">Common tobacco</name>
    <dbReference type="NCBI Taxonomy" id="4097"/>
    <lineage>
        <taxon>Eukaryota</taxon>
        <taxon>Viridiplantae</taxon>
        <taxon>Streptophyta</taxon>
        <taxon>Embryophyta</taxon>
        <taxon>Tracheophyta</taxon>
        <taxon>Spermatophyta</taxon>
        <taxon>Magnoliopsida</taxon>
        <taxon>eudicotyledons</taxon>
        <taxon>Gunneridae</taxon>
        <taxon>Pentapetalae</taxon>
        <taxon>asterids</taxon>
        <taxon>lamiids</taxon>
        <taxon>Solanales</taxon>
        <taxon>Solanaceae</taxon>
        <taxon>Nicotianoideae</taxon>
        <taxon>Nicotianeae</taxon>
        <taxon>Nicotiana</taxon>
    </lineage>
</organism>
<dbReference type="InterPro" id="IPR036259">
    <property type="entry name" value="MFS_trans_sf"/>
</dbReference>
<keyword evidence="4 6" id="KW-0472">Membrane</keyword>
<dbReference type="PANTHER" id="PTHR21576:SF129">
    <property type="entry name" value="PROTEIN NUCLEAR FUSION DEFECTIVE 4-LIKE"/>
    <property type="match status" value="1"/>
</dbReference>
<feature type="transmembrane region" description="Helical" evidence="6">
    <location>
        <begin position="334"/>
        <end position="358"/>
    </location>
</feature>
<comment type="subcellular location">
    <subcellularLocation>
        <location evidence="1">Membrane</location>
        <topology evidence="1">Multi-pass membrane protein</topology>
    </subcellularLocation>
</comment>
<feature type="transmembrane region" description="Helical" evidence="6">
    <location>
        <begin position="221"/>
        <end position="241"/>
    </location>
</feature>
<evidence type="ECO:0000313" key="8">
    <source>
        <dbReference type="Proteomes" id="UP000790787"/>
    </source>
</evidence>
<feature type="transmembrane region" description="Helical" evidence="6">
    <location>
        <begin position="157"/>
        <end position="181"/>
    </location>
</feature>
<dbReference type="PANTHER" id="PTHR21576">
    <property type="entry name" value="UNCHARACTERIZED NODULIN-LIKE PROTEIN"/>
    <property type="match status" value="1"/>
</dbReference>
<dbReference type="Proteomes" id="UP000790787">
    <property type="component" value="Chromosome 2"/>
</dbReference>
<evidence type="ECO:0000256" key="1">
    <source>
        <dbReference type="ARBA" id="ARBA00004141"/>
    </source>
</evidence>
<accession>A0A1S3XCI6</accession>
<keyword evidence="2 6" id="KW-0812">Transmembrane</keyword>
<comment type="similarity">
    <text evidence="5">Belongs to the major facilitator superfamily. Phosphate:H(+) symporter (TC 2.A.1.9) family.</text>
</comment>
<dbReference type="KEGG" id="nta:107763484"/>
<dbReference type="PaxDb" id="4097-A0A1S3XCI6"/>
<evidence type="ECO:0000313" key="9">
    <source>
        <dbReference type="RefSeq" id="XP_016437453.1"/>
    </source>
</evidence>
<evidence type="ECO:0000259" key="7">
    <source>
        <dbReference type="Pfam" id="PF06813"/>
    </source>
</evidence>
<dbReference type="OMA" id="FSHEAYV"/>
<feature type="transmembrane region" description="Helical" evidence="6">
    <location>
        <begin position="94"/>
        <end position="112"/>
    </location>
</feature>
<evidence type="ECO:0000256" key="3">
    <source>
        <dbReference type="ARBA" id="ARBA00022989"/>
    </source>
</evidence>
<dbReference type="STRING" id="4097.A0A1S3XCI6"/>
<dbReference type="GeneID" id="107763484"/>
<gene>
    <name evidence="9" type="primary">LOC107763484</name>
</gene>
<sequence>MAMPEMTRDSVCRAIWSFSLHLLTSRWFMTFSSLMILSMAGATFIFGLYSGEIKSSLGYDQTTLNLISFFKDLGGNLAIISGLIMEIIPPRAVLAIGAILNVFGYFMIWLAVTGRISKPHVWQMCLYICIGANSQSFANTGATVTCVKNFPNSRGIVLGLLKGAVGLSGAIMTQLYLAFYGDNGKSLILLISWFPVLVSFFFLPAIRIMKVTRQENEVKMLYNLLYFSLGLAGFLLIMIIIQRKLTFDRAEYSLSGAVVLVLIFSPLVLIIREEVNLWKSKRQVATNFSQLNVSIQMENIPSSAEPESTTNWKSCFKNAFKPPKRGEDHTILQALFNIDMLILFVVTTFGVGGTLTAIDNLGQIGKSYAINFGYNF</sequence>
<evidence type="ECO:0000256" key="5">
    <source>
        <dbReference type="ARBA" id="ARBA00044504"/>
    </source>
</evidence>
<feature type="transmembrane region" description="Helical" evidence="6">
    <location>
        <begin position="27"/>
        <end position="49"/>
    </location>
</feature>
<dbReference type="InterPro" id="IPR010658">
    <property type="entry name" value="Nodulin-like"/>
</dbReference>
<dbReference type="Pfam" id="PF06813">
    <property type="entry name" value="Nodulin-like"/>
    <property type="match status" value="1"/>
</dbReference>
<protein>
    <submittedName>
        <fullName evidence="9">Protein NUCLEAR FUSION DEFECTIVE 4-like</fullName>
    </submittedName>
</protein>
<dbReference type="OrthoDB" id="410267at2759"/>
<keyword evidence="3 6" id="KW-1133">Transmembrane helix</keyword>
<dbReference type="RefSeq" id="XP_016437453.1">
    <property type="nucleotide sequence ID" value="XM_016581967.1"/>
</dbReference>
<evidence type="ECO:0000256" key="6">
    <source>
        <dbReference type="SAM" id="Phobius"/>
    </source>
</evidence>
<dbReference type="AlphaFoldDB" id="A0A1S3XCI6"/>
<dbReference type="RefSeq" id="XP_016437453.1">
    <property type="nucleotide sequence ID" value="XM_016581967.2"/>
</dbReference>
<reference evidence="9" key="2">
    <citation type="submission" date="2025-08" db="UniProtKB">
        <authorList>
            <consortium name="RefSeq"/>
        </authorList>
    </citation>
    <scope>IDENTIFICATION</scope>
    <source>
        <tissue evidence="9">Leaf</tissue>
    </source>
</reference>
<evidence type="ECO:0000256" key="2">
    <source>
        <dbReference type="ARBA" id="ARBA00022692"/>
    </source>
</evidence>
<evidence type="ECO:0000256" key="4">
    <source>
        <dbReference type="ARBA" id="ARBA00023136"/>
    </source>
</evidence>
<feature type="transmembrane region" description="Helical" evidence="6">
    <location>
        <begin position="187"/>
        <end position="209"/>
    </location>
</feature>
<dbReference type="GO" id="GO:0016020">
    <property type="term" value="C:membrane"/>
    <property type="evidence" value="ECO:0000318"/>
    <property type="project" value="GO_Central"/>
</dbReference>
<reference evidence="8" key="1">
    <citation type="journal article" date="2014" name="Nat. Commun.">
        <title>The tobacco genome sequence and its comparison with those of tomato and potato.</title>
        <authorList>
            <person name="Sierro N."/>
            <person name="Battey J.N."/>
            <person name="Ouadi S."/>
            <person name="Bakaher N."/>
            <person name="Bovet L."/>
            <person name="Willig A."/>
            <person name="Goepfert S."/>
            <person name="Peitsch M.C."/>
            <person name="Ivanov N.V."/>
        </authorList>
    </citation>
    <scope>NUCLEOTIDE SEQUENCE [LARGE SCALE GENOMIC DNA]</scope>
</reference>
<feature type="transmembrane region" description="Helical" evidence="6">
    <location>
        <begin position="253"/>
        <end position="271"/>
    </location>
</feature>
<proteinExistence type="inferred from homology"/>